<accession>A0A3S9VRX7</accession>
<evidence type="ECO:0000313" key="2">
    <source>
        <dbReference type="EMBL" id="AZS29278.1"/>
    </source>
</evidence>
<protein>
    <submittedName>
        <fullName evidence="2">VOC family protein</fullName>
    </submittedName>
</protein>
<dbReference type="PANTHER" id="PTHR33993:SF2">
    <property type="entry name" value="VOC DOMAIN-CONTAINING PROTEIN"/>
    <property type="match status" value="1"/>
</dbReference>
<keyword evidence="3" id="KW-1185">Reference proteome</keyword>
<dbReference type="Pfam" id="PF00903">
    <property type="entry name" value="Glyoxalase"/>
    <property type="match status" value="1"/>
</dbReference>
<dbReference type="InterPro" id="IPR037523">
    <property type="entry name" value="VOC_core"/>
</dbReference>
<dbReference type="PROSITE" id="PS51819">
    <property type="entry name" value="VOC"/>
    <property type="match status" value="1"/>
</dbReference>
<sequence>MKTFVAFFEIPAVNMERAVLFYGTVFGEKLEIVEYGEEKMAFISFGNQHPVGCIFSLKGYQPTSNSITISFYTENMDESLALVREAGGKIVTEPCETYEGAKDYFAYFLDSEGNRIGLFTRNFHPGE</sequence>
<dbReference type="Gene3D" id="3.10.180.10">
    <property type="entry name" value="2,3-Dihydroxybiphenyl 1,2-Dioxygenase, domain 1"/>
    <property type="match status" value="1"/>
</dbReference>
<dbReference type="KEGG" id="buy:D8S85_06690"/>
<dbReference type="InterPro" id="IPR004360">
    <property type="entry name" value="Glyas_Fos-R_dOase_dom"/>
</dbReference>
<organism evidence="2 3">
    <name type="scientific">Butyricimonas faecalis</name>
    <dbReference type="NCBI Taxonomy" id="2093856"/>
    <lineage>
        <taxon>Bacteria</taxon>
        <taxon>Pseudomonadati</taxon>
        <taxon>Bacteroidota</taxon>
        <taxon>Bacteroidia</taxon>
        <taxon>Bacteroidales</taxon>
        <taxon>Odoribacteraceae</taxon>
        <taxon>Butyricimonas</taxon>
    </lineage>
</organism>
<reference evidence="2 3" key="1">
    <citation type="submission" date="2018-10" db="EMBL/GenBank/DDBJ databases">
        <title>Butyricimonas faecalis sp. nov., isolated from human faeces and emended description of the genus Butyricimonas.</title>
        <authorList>
            <person name="Le Roy T."/>
            <person name="Van der Smissen P."/>
            <person name="Paquot A."/>
            <person name="Delzenne N."/>
            <person name="Muccioli G."/>
            <person name="Collet J.-F."/>
            <person name="Cani P.D."/>
        </authorList>
    </citation>
    <scope>NUCLEOTIDE SEQUENCE [LARGE SCALE GENOMIC DNA]</scope>
    <source>
        <strain evidence="2 3">H184</strain>
    </source>
</reference>
<dbReference type="RefSeq" id="WP_106480025.1">
    <property type="nucleotide sequence ID" value="NZ_CP032819.1"/>
</dbReference>
<dbReference type="InterPro" id="IPR029068">
    <property type="entry name" value="Glyas_Bleomycin-R_OHBP_Dase"/>
</dbReference>
<dbReference type="SUPFAM" id="SSF54593">
    <property type="entry name" value="Glyoxalase/Bleomycin resistance protein/Dihydroxybiphenyl dioxygenase"/>
    <property type="match status" value="1"/>
</dbReference>
<feature type="domain" description="VOC" evidence="1">
    <location>
        <begin position="4"/>
        <end position="121"/>
    </location>
</feature>
<dbReference type="AlphaFoldDB" id="A0A3S9VRX7"/>
<gene>
    <name evidence="2" type="ORF">D8S85_06690</name>
</gene>
<name>A0A3S9VRX7_9BACT</name>
<dbReference type="InterPro" id="IPR052164">
    <property type="entry name" value="Anthracycline_SecMetBiosynth"/>
</dbReference>
<dbReference type="PANTHER" id="PTHR33993">
    <property type="entry name" value="GLYOXALASE-RELATED"/>
    <property type="match status" value="1"/>
</dbReference>
<evidence type="ECO:0000313" key="3">
    <source>
        <dbReference type="Proteomes" id="UP000270673"/>
    </source>
</evidence>
<dbReference type="CDD" id="cd07247">
    <property type="entry name" value="SgaA_N_like"/>
    <property type="match status" value="1"/>
</dbReference>
<dbReference type="EMBL" id="CP032819">
    <property type="protein sequence ID" value="AZS29278.1"/>
    <property type="molecule type" value="Genomic_DNA"/>
</dbReference>
<evidence type="ECO:0000259" key="1">
    <source>
        <dbReference type="PROSITE" id="PS51819"/>
    </source>
</evidence>
<dbReference type="OrthoDB" id="9804235at2"/>
<dbReference type="Proteomes" id="UP000270673">
    <property type="component" value="Chromosome"/>
</dbReference>
<proteinExistence type="predicted"/>